<gene>
    <name evidence="2" type="ORF">D9Q98_001765</name>
</gene>
<evidence type="ECO:0000313" key="3">
    <source>
        <dbReference type="Proteomes" id="UP001055712"/>
    </source>
</evidence>
<feature type="compositionally biased region" description="Low complexity" evidence="1">
    <location>
        <begin position="1285"/>
        <end position="1307"/>
    </location>
</feature>
<feature type="region of interest" description="Disordered" evidence="1">
    <location>
        <begin position="1021"/>
        <end position="1062"/>
    </location>
</feature>
<keyword evidence="3" id="KW-1185">Reference proteome</keyword>
<accession>A0A9D4Z0K6</accession>
<feature type="region of interest" description="Disordered" evidence="1">
    <location>
        <begin position="581"/>
        <end position="618"/>
    </location>
</feature>
<evidence type="ECO:0000313" key="2">
    <source>
        <dbReference type="EMBL" id="KAI3435707.1"/>
    </source>
</evidence>
<dbReference type="Proteomes" id="UP001055712">
    <property type="component" value="Unassembled WGS sequence"/>
</dbReference>
<feature type="region of interest" description="Disordered" evidence="1">
    <location>
        <begin position="1285"/>
        <end position="1482"/>
    </location>
</feature>
<reference evidence="2" key="2">
    <citation type="submission" date="2020-11" db="EMBL/GenBank/DDBJ databases">
        <authorList>
            <person name="Cecchin M."/>
            <person name="Marcolungo L."/>
            <person name="Rossato M."/>
            <person name="Girolomoni L."/>
            <person name="Cosentino E."/>
            <person name="Cuine S."/>
            <person name="Li-Beisson Y."/>
            <person name="Delledonne M."/>
            <person name="Ballottari M."/>
        </authorList>
    </citation>
    <scope>NUCLEOTIDE SEQUENCE</scope>
    <source>
        <strain evidence="2">211/11P</strain>
        <tissue evidence="2">Whole cell</tissue>
    </source>
</reference>
<dbReference type="SUPFAM" id="SSF82171">
    <property type="entry name" value="DPP6 N-terminal domain-like"/>
    <property type="match status" value="1"/>
</dbReference>
<proteinExistence type="predicted"/>
<feature type="compositionally biased region" description="Polar residues" evidence="1">
    <location>
        <begin position="1229"/>
        <end position="1238"/>
    </location>
</feature>
<evidence type="ECO:0000256" key="1">
    <source>
        <dbReference type="SAM" id="MobiDB-lite"/>
    </source>
</evidence>
<feature type="compositionally biased region" description="Acidic residues" evidence="1">
    <location>
        <begin position="1207"/>
        <end position="1221"/>
    </location>
</feature>
<feature type="compositionally biased region" description="Low complexity" evidence="1">
    <location>
        <begin position="1457"/>
        <end position="1473"/>
    </location>
</feature>
<feature type="compositionally biased region" description="Low complexity" evidence="1">
    <location>
        <begin position="1362"/>
        <end position="1373"/>
    </location>
</feature>
<reference evidence="2" key="1">
    <citation type="journal article" date="2019" name="Plant J.">
        <title>Chlorella vulgaris genome assembly and annotation reveals the molecular basis for metabolic acclimation to high light conditions.</title>
        <authorList>
            <person name="Cecchin M."/>
            <person name="Marcolungo L."/>
            <person name="Rossato M."/>
            <person name="Girolomoni L."/>
            <person name="Cosentino E."/>
            <person name="Cuine S."/>
            <person name="Li-Beisson Y."/>
            <person name="Delledonne M."/>
            <person name="Ballottari M."/>
        </authorList>
    </citation>
    <scope>NUCLEOTIDE SEQUENCE</scope>
    <source>
        <strain evidence="2">211/11P</strain>
    </source>
</reference>
<dbReference type="OrthoDB" id="511390at2759"/>
<protein>
    <submittedName>
        <fullName evidence="2">Uncharacterized protein</fullName>
    </submittedName>
</protein>
<feature type="compositionally biased region" description="Pro residues" evidence="1">
    <location>
        <begin position="1439"/>
        <end position="1456"/>
    </location>
</feature>
<dbReference type="EMBL" id="SIDB01000002">
    <property type="protein sequence ID" value="KAI3435707.1"/>
    <property type="molecule type" value="Genomic_DNA"/>
</dbReference>
<feature type="compositionally biased region" description="Acidic residues" evidence="1">
    <location>
        <begin position="602"/>
        <end position="614"/>
    </location>
</feature>
<sequence>MRRAEPQRAPEPVIEEGLLPHIVGLQASTPLDGSLPGVSLKAAGLLAWHPTRQRLLVASPVAAVEYDAVSGARRNLVEVAGTPLHVTYTPSGSAIILLTKERGIFSWSTSTWKRRVPLPPDSKYAGKQLAAGLLAVSSGQHPVVYWTPLGKNTVRMVNTAPVEVPKGGKLEREMVPGVKLKTENKKPIVGLAVHPTERGTLFVLLADASLHVCSVSGATIATLSTFPIPGINPAAERVAVHAWPHPILPGAAMLAVEAAVGGISILEHAPRQEPRLLGTLAFGAGSTMCGVGLLSSGLLCAAGRHASGNVQVQAWELAGDSRELQVLPTTLVPALVWDAMQGLAGKAALADVSGDSLITRLHFQQASGAVAVATARRGGGGEPAHQRVPLLHLINGPEGAGAPQRLPLHTGLGFWTARDSGDSTVSKLRFPRYVHVISGGRVCNYDLTHGMLSDCLVLPPTNSAGQERLLVRAVRSTRQPAWLAFARVLSRRPEGAVLGPGQCEFALVSDSDAALTSGQWMLPGADGVFVGAADDTVAVLANSGRCLVVYETARLGSAGAAAKPLFSAELREGLIAAVHAGPPAHIPSPPLPSPVPPPADGDQADSDDSDAGEDDASRALRQEWEEGERARLQPPRLVLLQTQSNLLVLAEVSSGAASYAGKARQLPTSASLALRRSEVLLQVAWQSLVPSDGSFHSGSEGAGSAAAAVAAVLTSQRVLLLTERLVLVASAAIPPDLGLPVSCLWVGPALLVSTSTGQVLQVCWDGKLVHVCSLLQGTAPALLGALADRLLVATKPSPAGRVEVGGRGVNILQPLLLGWVSLVQRHLLPGGAARVRRELRTLVASYDASHLGVTALERLAAAGFADVAAAVAASSDSAAITPAHKAVFQAAAGDWQPLLLLVMQEWEGSSWHPGPPPRSSQLYARMVALARTCQQYGRFSDARQLLEGAGAHGELMALCVFQGDFSGLQAHARKGGRDAERLADQLMAVNENAFVHGSTDGSLFGGRANTDDWTVTVAAGGETEGSVSRRQAPAAGSGGVGGAAEAAESVPGGGAGSGPMEVEVAPAGRLPFQEASLQVLSAADPAAPAPGGDLEGQPIEGLDLATLSAYVGLSGAHVIKPAVSTPTASSAAAAAPALGGGVSLSRMETGLSELSNPLEPELAAAIGASRAAPRGGWESGSEGRPAVGRDETTAQAAARAAFRRDTADDEDDFFSSDEESAPTEADSRSVASMTTNSAAPGGSQRFRISIKPADEAAAAGAHAARPDTGMLRTAALSLRLGGMSLSGSADSTPFSTSRSAASLGSAARPGTLPPLPTSSATSGAAPPLAVKASTSTGGGPDGQAPSSSVSGDDPFAGLFGLQAPQAQQPGTKAAPPPPPPAAAAASGPMRPPAAPAAQQSNLLSGWDDFESLFAAAPATGQQQQQQQQQPGIDLFGPVSFPPLPPPASTPLQPPAGSPAKPSAGAPAPAAAPAVEGPTMRRSGSVAELAPAAAKKAVDGGLAAFQAGQWQAAASSFGTAMDKAGSTDPAFAQQALLLYVAARLLDAAAAAAKKAQAATAARLARFALALPLEDAQRLAAVAYAVDANMAARNYGFAADQLTWLIIQSTSGAGGLDAMALQDKLNACDRAGGGNGALPRDEDRESFAAIVSSCSQRGEAEELVGNIISAG</sequence>
<comment type="caution">
    <text evidence="2">The sequence shown here is derived from an EMBL/GenBank/DDBJ whole genome shotgun (WGS) entry which is preliminary data.</text>
</comment>
<feature type="region of interest" description="Disordered" evidence="1">
    <location>
        <begin position="1169"/>
        <end position="1244"/>
    </location>
</feature>
<feature type="compositionally biased region" description="Pro residues" evidence="1">
    <location>
        <begin position="584"/>
        <end position="599"/>
    </location>
</feature>
<organism evidence="2 3">
    <name type="scientific">Chlorella vulgaris</name>
    <name type="common">Green alga</name>
    <dbReference type="NCBI Taxonomy" id="3077"/>
    <lineage>
        <taxon>Eukaryota</taxon>
        <taxon>Viridiplantae</taxon>
        <taxon>Chlorophyta</taxon>
        <taxon>core chlorophytes</taxon>
        <taxon>Trebouxiophyceae</taxon>
        <taxon>Chlorellales</taxon>
        <taxon>Chlorellaceae</taxon>
        <taxon>Chlorella clade</taxon>
        <taxon>Chlorella</taxon>
    </lineage>
</organism>
<name>A0A9D4Z0K6_CHLVU</name>